<evidence type="ECO:0000256" key="1">
    <source>
        <dbReference type="ARBA" id="ARBA00022747"/>
    </source>
</evidence>
<keyword evidence="1" id="KW-0680">Restriction system</keyword>
<reference evidence="3 4" key="1">
    <citation type="journal article" date="2013" name="Genome Announc.">
        <title>Genome Sequences of Three hpAfrica2 Strains of Helicobacter pylori.</title>
        <authorList>
            <person name="Duncan S.S."/>
            <person name="Bertoli M.T."/>
            <person name="Kersulyte D."/>
            <person name="Valk P.L."/>
            <person name="Tamma S."/>
            <person name="Segal I."/>
            <person name="McClain M.S."/>
            <person name="Cover T.L."/>
            <person name="Berg D.E."/>
        </authorList>
    </citation>
    <scope>NUCLEOTIDE SEQUENCE [LARGE SCALE GENOMIC DNA]</scope>
    <source>
        <strain evidence="3">SouthAfrica20</strain>
    </source>
</reference>
<evidence type="ECO:0000259" key="2">
    <source>
        <dbReference type="Pfam" id="PF18766"/>
    </source>
</evidence>
<dbReference type="KEGG" id="hpys:HPSA20_0490"/>
<dbReference type="EMBL" id="CP006691">
    <property type="protein sequence ID" value="AGT73728.1"/>
    <property type="molecule type" value="Genomic_DNA"/>
</dbReference>
<dbReference type="GO" id="GO:0009307">
    <property type="term" value="P:DNA restriction-modification system"/>
    <property type="evidence" value="ECO:0007669"/>
    <property type="project" value="UniProtKB-KW"/>
</dbReference>
<dbReference type="InterPro" id="IPR027417">
    <property type="entry name" value="P-loop_NTPase"/>
</dbReference>
<accession>T1UBB6</accession>
<name>T1UBB6_HELPX</name>
<proteinExistence type="predicted"/>
<dbReference type="HOGENOM" id="CLU_2788192_0_0_7"/>
<sequence length="68" mass="8034">MFASLNVLKELQKHYKTSPKDPLKGVIWHTQGSGKTALTYHLTKIIKDFFNPLNKKLNFILLWTDWIY</sequence>
<dbReference type="PANTHER" id="PTHR30195">
    <property type="entry name" value="TYPE I SITE-SPECIFIC DEOXYRIBONUCLEASE PROTEIN SUBUNIT M AND R"/>
    <property type="match status" value="1"/>
</dbReference>
<dbReference type="AlphaFoldDB" id="T1UBB6"/>
<evidence type="ECO:0000313" key="3">
    <source>
        <dbReference type="EMBL" id="AGT73728.1"/>
    </source>
</evidence>
<dbReference type="Gene3D" id="3.40.50.300">
    <property type="entry name" value="P-loop containing nucleotide triphosphate hydrolases"/>
    <property type="match status" value="1"/>
</dbReference>
<evidence type="ECO:0000313" key="4">
    <source>
        <dbReference type="Proteomes" id="UP000015920"/>
    </source>
</evidence>
<dbReference type="PATRIC" id="fig|1352356.3.peg.476"/>
<dbReference type="InterPro" id="IPR040980">
    <property type="entry name" value="SWI2_SNF2"/>
</dbReference>
<dbReference type="InterPro" id="IPR051268">
    <property type="entry name" value="Type-I_R_enzyme_R_subunit"/>
</dbReference>
<organism evidence="3 4">
    <name type="scientific">Helicobacter pylori SouthAfrica20</name>
    <dbReference type="NCBI Taxonomy" id="1352356"/>
    <lineage>
        <taxon>Bacteria</taxon>
        <taxon>Pseudomonadati</taxon>
        <taxon>Campylobacterota</taxon>
        <taxon>Epsilonproteobacteria</taxon>
        <taxon>Campylobacterales</taxon>
        <taxon>Helicobacteraceae</taxon>
        <taxon>Helicobacter</taxon>
    </lineage>
</organism>
<dbReference type="PANTHER" id="PTHR30195:SF15">
    <property type="entry name" value="TYPE I RESTRICTION ENZYME HINDI ENDONUCLEASE SUBUNIT"/>
    <property type="match status" value="1"/>
</dbReference>
<feature type="domain" description="SWI2/SNF2 ATPase" evidence="2">
    <location>
        <begin position="7"/>
        <end position="58"/>
    </location>
</feature>
<protein>
    <submittedName>
        <fullName evidence="3">Type III restriction enzyme, res subunit</fullName>
    </submittedName>
</protein>
<dbReference type="Proteomes" id="UP000015920">
    <property type="component" value="Chromosome"/>
</dbReference>
<dbReference type="Pfam" id="PF18766">
    <property type="entry name" value="SWI2_SNF2"/>
    <property type="match status" value="1"/>
</dbReference>
<gene>
    <name evidence="3" type="ORF">HPSA20_0490</name>
</gene>